<dbReference type="PANTHER" id="PTHR12993:SF11">
    <property type="entry name" value="N-ACETYLGLUCOSAMINYL-PHOSPHATIDYLINOSITOL DE-N-ACETYLASE"/>
    <property type="match status" value="1"/>
</dbReference>
<dbReference type="PATRIC" id="fig|1346330.5.peg.2191"/>
<dbReference type="SUPFAM" id="SSF102588">
    <property type="entry name" value="LmbE-like"/>
    <property type="match status" value="1"/>
</dbReference>
<gene>
    <name evidence="1" type="ORF">M472_08765</name>
</gene>
<dbReference type="InterPro" id="IPR024078">
    <property type="entry name" value="LmbE-like_dom_sf"/>
</dbReference>
<evidence type="ECO:0008006" key="3">
    <source>
        <dbReference type="Google" id="ProtNLM"/>
    </source>
</evidence>
<dbReference type="GO" id="GO:0016811">
    <property type="term" value="F:hydrolase activity, acting on carbon-nitrogen (but not peptide) bonds, in linear amides"/>
    <property type="evidence" value="ECO:0007669"/>
    <property type="project" value="TreeGrafter"/>
</dbReference>
<dbReference type="AlphaFoldDB" id="U2HU97"/>
<dbReference type="InterPro" id="IPR003737">
    <property type="entry name" value="GlcNAc_PI_deacetylase-related"/>
</dbReference>
<dbReference type="EMBL" id="ATDL01000015">
    <property type="protein sequence ID" value="ERJ58860.1"/>
    <property type="molecule type" value="Genomic_DNA"/>
</dbReference>
<keyword evidence="2" id="KW-1185">Reference proteome</keyword>
<reference evidence="1 2" key="1">
    <citation type="journal article" date="2013" name="Genome Announc.">
        <title>The Draft Genome Sequence of Sphingomonas paucimobilis Strain HER1398 (Proteobacteria), Host to the Giant PAU Phage, Indicates That It Is a Member of the Genus Sphingobacterium (Bacteroidetes).</title>
        <authorList>
            <person name="White R.A.III."/>
            <person name="Suttle C.A."/>
        </authorList>
    </citation>
    <scope>NUCLEOTIDE SEQUENCE [LARGE SCALE GENOMIC DNA]</scope>
    <source>
        <strain evidence="1 2">HER1398</strain>
    </source>
</reference>
<organism evidence="1 2">
    <name type="scientific">Sphingobacterium paucimobilis HER1398</name>
    <dbReference type="NCBI Taxonomy" id="1346330"/>
    <lineage>
        <taxon>Bacteria</taxon>
        <taxon>Pseudomonadati</taxon>
        <taxon>Bacteroidota</taxon>
        <taxon>Sphingobacteriia</taxon>
        <taxon>Sphingobacteriales</taxon>
        <taxon>Sphingobacteriaceae</taxon>
        <taxon>Sphingobacterium</taxon>
    </lineage>
</organism>
<proteinExistence type="predicted"/>
<evidence type="ECO:0000313" key="1">
    <source>
        <dbReference type="EMBL" id="ERJ58860.1"/>
    </source>
</evidence>
<evidence type="ECO:0000313" key="2">
    <source>
        <dbReference type="Proteomes" id="UP000016584"/>
    </source>
</evidence>
<dbReference type="STRING" id="1346330.M472_08765"/>
<dbReference type="Proteomes" id="UP000016584">
    <property type="component" value="Unassembled WGS sequence"/>
</dbReference>
<dbReference type="Gene3D" id="3.40.50.10320">
    <property type="entry name" value="LmbE-like"/>
    <property type="match status" value="1"/>
</dbReference>
<protein>
    <recommendedName>
        <fullName evidence="3">GlcNAc-PI de-N-acetylase</fullName>
    </recommendedName>
</protein>
<name>U2HU97_9SPHI</name>
<dbReference type="PANTHER" id="PTHR12993">
    <property type="entry name" value="N-ACETYLGLUCOSAMINYL-PHOSPHATIDYLINOSITOL DE-N-ACETYLASE-RELATED"/>
    <property type="match status" value="1"/>
</dbReference>
<comment type="caution">
    <text evidence="1">The sequence shown here is derived from an EMBL/GenBank/DDBJ whole genome shotgun (WGS) entry which is preliminary data.</text>
</comment>
<sequence length="300" mass="34825">MNKVLKIHLVFLLISLIGIKLVHAQEDKISKKRIIVICAHPDDAEITSGGTSVLLSKLGYELKFVSVTNGNKGYYSGTKDEIAHRRYKEVQEVKKRLRCEYEILDNNDGELEAHLKNRMEIIRLIREWKADIVITHPPYDYHPDHRYTSLLVQDASFLVNVPHVLPHIPALNQSPLFLYTRGRYTNPIRPQPDITIDITSVAKDKAYLIDAHVSQVYEFLPWINKSKVHIPETKEGRLDYILKEYVLKRGTIQAYDREVVQKWYGQQSADVKTIEAFEICEFGRTVDDQDIRELFPMLKN</sequence>
<accession>U2HU97</accession>
<dbReference type="eggNOG" id="COG2120">
    <property type="taxonomic scope" value="Bacteria"/>
</dbReference>
<dbReference type="Pfam" id="PF02585">
    <property type="entry name" value="PIG-L"/>
    <property type="match status" value="1"/>
</dbReference>